<sequence length="97" mass="11401">MIEKWSGLESEIDLKKGGNYTLNMEVAGIRIHSDGSRIQAYEREKVLEISWKDTTQPDENYNLLIRFMPCRSDTEYCSELHLMFKHEDRALSRSESE</sequence>
<dbReference type="Proteomes" id="UP001057375">
    <property type="component" value="Unassembled WGS sequence"/>
</dbReference>
<evidence type="ECO:0000313" key="3">
    <source>
        <dbReference type="EMBL" id="GKT29533.1"/>
    </source>
</evidence>
<feature type="non-terminal residue" evidence="3">
    <location>
        <position position="97"/>
    </location>
</feature>
<accession>A0ABQ5KAF2</accession>
<protein>
    <submittedName>
        <fullName evidence="3">Activator of Hsp90 ATPase homologue 1-like protein</fullName>
    </submittedName>
</protein>
<reference evidence="3" key="1">
    <citation type="submission" date="2022-03" db="EMBL/GenBank/DDBJ databases">
        <title>Draft genome sequence of Aduncisulcus paluster, a free-living microaerophilic Fornicata.</title>
        <authorList>
            <person name="Yuyama I."/>
            <person name="Kume K."/>
            <person name="Tamura T."/>
            <person name="Inagaki Y."/>
            <person name="Hashimoto T."/>
        </authorList>
    </citation>
    <scope>NUCLEOTIDE SEQUENCE</scope>
    <source>
        <strain evidence="3">NY0171</strain>
    </source>
</reference>
<feature type="domain" description="Activator of Hsp90 ATPase homologue 1/2-like C-terminal" evidence="2">
    <location>
        <begin position="2"/>
        <end position="78"/>
    </location>
</feature>
<proteinExistence type="inferred from homology"/>
<dbReference type="InterPro" id="IPR023393">
    <property type="entry name" value="START-like_dom_sf"/>
</dbReference>
<evidence type="ECO:0000259" key="2">
    <source>
        <dbReference type="Pfam" id="PF08327"/>
    </source>
</evidence>
<evidence type="ECO:0000256" key="1">
    <source>
        <dbReference type="ARBA" id="ARBA00006817"/>
    </source>
</evidence>
<organism evidence="3 4">
    <name type="scientific">Aduncisulcus paluster</name>
    <dbReference type="NCBI Taxonomy" id="2918883"/>
    <lineage>
        <taxon>Eukaryota</taxon>
        <taxon>Metamonada</taxon>
        <taxon>Carpediemonas-like organisms</taxon>
        <taxon>Aduncisulcus</taxon>
    </lineage>
</organism>
<gene>
    <name evidence="3" type="ORF">ADUPG1_005275</name>
</gene>
<comment type="caution">
    <text evidence="3">The sequence shown here is derived from an EMBL/GenBank/DDBJ whole genome shotgun (WGS) entry which is preliminary data.</text>
</comment>
<keyword evidence="4" id="KW-1185">Reference proteome</keyword>
<comment type="similarity">
    <text evidence="1">Belongs to the AHA1 family.</text>
</comment>
<dbReference type="InterPro" id="IPR013538">
    <property type="entry name" value="ASHA1/2-like_C"/>
</dbReference>
<dbReference type="EMBL" id="BQXS01008372">
    <property type="protein sequence ID" value="GKT29533.1"/>
    <property type="molecule type" value="Genomic_DNA"/>
</dbReference>
<evidence type="ECO:0000313" key="4">
    <source>
        <dbReference type="Proteomes" id="UP001057375"/>
    </source>
</evidence>
<dbReference type="Pfam" id="PF08327">
    <property type="entry name" value="AHSA1"/>
    <property type="match status" value="1"/>
</dbReference>
<name>A0ABQ5KAF2_9EUKA</name>
<dbReference type="Gene3D" id="3.30.530.20">
    <property type="match status" value="1"/>
</dbReference>